<comment type="subcellular location">
    <subcellularLocation>
        <location evidence="2">Cell membrane</location>
    </subcellularLocation>
</comment>
<accession>A0A0A7CLU2</accession>
<dbReference type="GO" id="GO:0071555">
    <property type="term" value="P:cell wall organization"/>
    <property type="evidence" value="ECO:0007669"/>
    <property type="project" value="UniProtKB-KW"/>
</dbReference>
<evidence type="ECO:0000313" key="16">
    <source>
        <dbReference type="EMBL" id="AIG55423.1"/>
    </source>
</evidence>
<dbReference type="Gene3D" id="3.20.20.80">
    <property type="entry name" value="Glycosidases"/>
    <property type="match status" value="1"/>
</dbReference>
<evidence type="ECO:0000259" key="15">
    <source>
        <dbReference type="SMART" id="SM00458"/>
    </source>
</evidence>
<dbReference type="Proteomes" id="UP000243217">
    <property type="component" value="Unassembled WGS sequence"/>
</dbReference>
<keyword evidence="4" id="KW-1003">Cell membrane</keyword>
<dbReference type="SUPFAM" id="SSF51445">
    <property type="entry name" value="(Trans)glycosidases"/>
    <property type="match status" value="1"/>
</dbReference>
<evidence type="ECO:0000256" key="1">
    <source>
        <dbReference type="ARBA" id="ARBA00000382"/>
    </source>
</evidence>
<dbReference type="Pfam" id="PF00652">
    <property type="entry name" value="Ricin_B_lectin"/>
    <property type="match status" value="1"/>
</dbReference>
<dbReference type="OrthoDB" id="77201at2759"/>
<dbReference type="SUPFAM" id="SSF50370">
    <property type="entry name" value="Ricin B-like lectins"/>
    <property type="match status" value="2"/>
</dbReference>
<dbReference type="PANTHER" id="PTHR16631:SF17">
    <property type="entry name" value="GLUCAN ENDO-1,3-BETA-GLUCOSIDASE BTGC"/>
    <property type="match status" value="1"/>
</dbReference>
<dbReference type="InterPro" id="IPR050732">
    <property type="entry name" value="Beta-glucan_modifiers"/>
</dbReference>
<dbReference type="Gene3D" id="2.80.10.50">
    <property type="match status" value="2"/>
</dbReference>
<comment type="function">
    <text evidence="11">Glucanases play a role in cell expansion during growth, in cell-cell fusion during mating, and in spore release during sporulation. This enzyme may be involved in beta-glucan degradation. Active on laminarin and lichenan.</text>
</comment>
<name>A0A0A7CLU2_9STRA</name>
<evidence type="ECO:0000256" key="9">
    <source>
        <dbReference type="ARBA" id="ARBA00023316"/>
    </source>
</evidence>
<dbReference type="InterPro" id="IPR017853">
    <property type="entry name" value="GH"/>
</dbReference>
<keyword evidence="10" id="KW-0624">Polysaccharide degradation</keyword>
<keyword evidence="14" id="KW-0732">Signal</keyword>
<evidence type="ECO:0000313" key="18">
    <source>
        <dbReference type="Proteomes" id="UP000243217"/>
    </source>
</evidence>
<organism evidence="16">
    <name type="scientific">Thraustotheca clavata</name>
    <dbReference type="NCBI Taxonomy" id="74557"/>
    <lineage>
        <taxon>Eukaryota</taxon>
        <taxon>Sar</taxon>
        <taxon>Stramenopiles</taxon>
        <taxon>Oomycota</taxon>
        <taxon>Saprolegniomycetes</taxon>
        <taxon>Saprolegniales</taxon>
        <taxon>Achlyaceae</taxon>
        <taxon>Thraustotheca</taxon>
    </lineage>
</organism>
<evidence type="ECO:0000256" key="6">
    <source>
        <dbReference type="ARBA" id="ARBA00023136"/>
    </source>
</evidence>
<evidence type="ECO:0000256" key="13">
    <source>
        <dbReference type="ARBA" id="ARBA00043078"/>
    </source>
</evidence>
<keyword evidence="8" id="KW-0119">Carbohydrate metabolism</keyword>
<feature type="signal peptide" evidence="14">
    <location>
        <begin position="1"/>
        <end position="20"/>
    </location>
</feature>
<keyword evidence="7" id="KW-0325">Glycoprotein</keyword>
<evidence type="ECO:0000256" key="8">
    <source>
        <dbReference type="ARBA" id="ARBA00023277"/>
    </source>
</evidence>
<proteinExistence type="predicted"/>
<keyword evidence="6" id="KW-0472">Membrane</keyword>
<feature type="domain" description="Ricin B lectin" evidence="15">
    <location>
        <begin position="355"/>
        <end position="512"/>
    </location>
</feature>
<keyword evidence="5" id="KW-0378">Hydrolase</keyword>
<dbReference type="PROSITE" id="PS50231">
    <property type="entry name" value="RICIN_B_LECTIN"/>
    <property type="match status" value="2"/>
</dbReference>
<comment type="catalytic activity">
    <reaction evidence="1">
        <text>Hydrolysis of (1-&gt;3)-beta-D-glucosidic linkages in (1-&gt;3)-beta-D-glucans.</text>
        <dbReference type="EC" id="3.2.1.39"/>
    </reaction>
</comment>
<evidence type="ECO:0000256" key="10">
    <source>
        <dbReference type="ARBA" id="ARBA00023326"/>
    </source>
</evidence>
<reference evidence="16 18" key="1">
    <citation type="journal article" date="2014" name="Genome Biol. Evol.">
        <title>The secreted proteins of Achlya hypogyna and Thraustotheca clavata identify the ancestral oomycete secretome and reveal gene acquisitions by horizontal gene transfer.</title>
        <authorList>
            <person name="Misner I."/>
            <person name="Blouin N."/>
            <person name="Leonard G."/>
            <person name="Richards T.A."/>
            <person name="Lane C.E."/>
        </authorList>
    </citation>
    <scope>NUCLEOTIDE SEQUENCE</scope>
    <source>
        <strain evidence="16 18">ATCC 34112</strain>
    </source>
</reference>
<feature type="chain" id="PRO_5002025788" description="glucan endo-1,3-beta-D-glucosidase" evidence="14">
    <location>
        <begin position="21"/>
        <end position="554"/>
    </location>
</feature>
<evidence type="ECO:0000256" key="4">
    <source>
        <dbReference type="ARBA" id="ARBA00022475"/>
    </source>
</evidence>
<evidence type="ECO:0000256" key="7">
    <source>
        <dbReference type="ARBA" id="ARBA00023180"/>
    </source>
</evidence>
<evidence type="ECO:0000256" key="11">
    <source>
        <dbReference type="ARBA" id="ARBA00037649"/>
    </source>
</evidence>
<dbReference type="GO" id="GO:0042973">
    <property type="term" value="F:glucan endo-1,3-beta-D-glucosidase activity"/>
    <property type="evidence" value="ECO:0007669"/>
    <property type="project" value="UniProtKB-EC"/>
</dbReference>
<dbReference type="PANTHER" id="PTHR16631">
    <property type="entry name" value="GLUCAN 1,3-BETA-GLUCOSIDASE"/>
    <property type="match status" value="1"/>
</dbReference>
<evidence type="ECO:0000256" key="2">
    <source>
        <dbReference type="ARBA" id="ARBA00004236"/>
    </source>
</evidence>
<dbReference type="AlphaFoldDB" id="A0A0A7CLU2"/>
<dbReference type="GO" id="GO:0000272">
    <property type="term" value="P:polysaccharide catabolic process"/>
    <property type="evidence" value="ECO:0007669"/>
    <property type="project" value="UniProtKB-KW"/>
</dbReference>
<dbReference type="EC" id="3.2.1.39" evidence="3"/>
<evidence type="ECO:0000256" key="3">
    <source>
        <dbReference type="ARBA" id="ARBA00012780"/>
    </source>
</evidence>
<dbReference type="EMBL" id="KM037962">
    <property type="protein sequence ID" value="AIG55423.1"/>
    <property type="molecule type" value="Genomic_DNA"/>
</dbReference>
<keyword evidence="9" id="KW-0961">Cell wall biogenesis/degradation</keyword>
<gene>
    <name evidence="17" type="ORF">THRCLA_01409</name>
</gene>
<evidence type="ECO:0000313" key="17">
    <source>
        <dbReference type="EMBL" id="OQS06554.1"/>
    </source>
</evidence>
<protein>
    <recommendedName>
        <fullName evidence="3">glucan endo-1,3-beta-D-glucosidase</fullName>
        <ecNumber evidence="3">3.2.1.39</ecNumber>
    </recommendedName>
    <alternativeName>
        <fullName evidence="13">Endo-1,3-beta-glucanase btgC</fullName>
    </alternativeName>
    <alternativeName>
        <fullName evidence="12">Laminarinase btgC</fullName>
    </alternativeName>
</protein>
<keyword evidence="18" id="KW-1185">Reference proteome</keyword>
<evidence type="ECO:0000256" key="14">
    <source>
        <dbReference type="SAM" id="SignalP"/>
    </source>
</evidence>
<sequence length="554" mass="62174">MRVSKILAAVAALASSTVYALDRKLYGINYASCPDDTNMPLDLDQLKQITGTVRMYSMDEACMTRLYWHAGWRNMKMWLGIWSEANATIDSFDGEFQRLKNLVNNKMITNDNVVGIQVASEAIYRYYIQGQQPFTDKGPLNRILQHYKDVKDYLRNQGLYFPVVITDIMASYAHFPELFYNTDVVSVNAFAMWQDKTATQGVPTLYRDFQGIWNIARKNGKPVVLHETGWSTGGTASVVRETSPEAQALYTKEFLSFAEQQNINYYYFSAFDGHRDPEIERHFGLFDNTRTMKPLISAIQVGTPATAMRIYSNGKAFKAGSYKGGDVFGALSFSAPANGLTDRLDNEIWMYNQAGSHWLKSRSTNACLEGLRRSQLQVSACDPANANQKWSFTDSGLVNDGLKTCLQSSATLGACKNTGIKKVDMAAQEIRIEVAGSQLKLTEYYGGVSVRQNPVAGAIPETQIWYYDPLNQQLKNKANPNHCLDSYEFKNNGAVHVYDCDSTNDNQQWQYNDKTGQIMHAHKLGMCLSSDASGNVFILSCDTKNAGQRFQMNL</sequence>
<dbReference type="InterPro" id="IPR000772">
    <property type="entry name" value="Ricin_B_lectin"/>
</dbReference>
<evidence type="ECO:0000256" key="5">
    <source>
        <dbReference type="ARBA" id="ARBA00022801"/>
    </source>
</evidence>
<dbReference type="SMART" id="SM00458">
    <property type="entry name" value="RICIN"/>
    <property type="match status" value="1"/>
</dbReference>
<dbReference type="GO" id="GO:0005886">
    <property type="term" value="C:plasma membrane"/>
    <property type="evidence" value="ECO:0007669"/>
    <property type="project" value="UniProtKB-SubCell"/>
</dbReference>
<dbReference type="EMBL" id="JNBS01000331">
    <property type="protein sequence ID" value="OQS06554.1"/>
    <property type="molecule type" value="Genomic_DNA"/>
</dbReference>
<dbReference type="InterPro" id="IPR035992">
    <property type="entry name" value="Ricin_B-like_lectins"/>
</dbReference>
<evidence type="ECO:0000256" key="12">
    <source>
        <dbReference type="ARBA" id="ARBA00042373"/>
    </source>
</evidence>